<sequence length="56" mass="6573">MKTTALQSVAKEFNRLNKVMESNKEKSIKISEEADKWGKVKLPMYNIVSRFKLNRN</sequence>
<organism evidence="1 2">
    <name type="scientific">Veillonella parvula</name>
    <name type="common">Staphylococcus parvulus</name>
    <dbReference type="NCBI Taxonomy" id="29466"/>
    <lineage>
        <taxon>Bacteria</taxon>
        <taxon>Bacillati</taxon>
        <taxon>Bacillota</taxon>
        <taxon>Negativicutes</taxon>
        <taxon>Veillonellales</taxon>
        <taxon>Veillonellaceae</taxon>
        <taxon>Veillonella</taxon>
    </lineage>
</organism>
<proteinExistence type="predicted"/>
<name>A0ABV0IC49_VEIPA</name>
<comment type="caution">
    <text evidence="1">The sequence shown here is derived from an EMBL/GenBank/DDBJ whole genome shotgun (WGS) entry which is preliminary data.</text>
</comment>
<keyword evidence="2" id="KW-1185">Reference proteome</keyword>
<dbReference type="RefSeq" id="WP_024062166.1">
    <property type="nucleotide sequence ID" value="NZ_JAHAFZ010000009.1"/>
</dbReference>
<evidence type="ECO:0000313" key="2">
    <source>
        <dbReference type="Proteomes" id="UP000234197"/>
    </source>
</evidence>
<reference evidence="1" key="2">
    <citation type="submission" date="2024-04" db="EMBL/GenBank/DDBJ databases">
        <title>Na.</title>
        <authorList>
            <person name="Choi B."/>
        </authorList>
    </citation>
    <scope>NUCLEOTIDE SEQUENCE</scope>
    <source>
        <strain evidence="1">UMB0138</strain>
    </source>
</reference>
<dbReference type="Proteomes" id="UP000234197">
    <property type="component" value="Unassembled WGS sequence"/>
</dbReference>
<dbReference type="EMBL" id="PKMC02000009">
    <property type="protein sequence ID" value="MEO9178935.1"/>
    <property type="molecule type" value="Genomic_DNA"/>
</dbReference>
<evidence type="ECO:0000313" key="1">
    <source>
        <dbReference type="EMBL" id="MEO9178935.1"/>
    </source>
</evidence>
<gene>
    <name evidence="1" type="ORF">CYJ21_008250</name>
</gene>
<reference evidence="1" key="1">
    <citation type="submission" date="2017-12" db="EMBL/GenBank/DDBJ databases">
        <authorList>
            <person name="Thomas-White K."/>
            <person name="Wolfe A.J."/>
        </authorList>
    </citation>
    <scope>NUCLEOTIDE SEQUENCE</scope>
    <source>
        <strain evidence="1">UMB0138</strain>
    </source>
</reference>
<protein>
    <submittedName>
        <fullName evidence="1">Uncharacterized protein</fullName>
    </submittedName>
</protein>
<accession>A0ABV0IC49</accession>